<name>A0A2H3J9B1_WOLCO</name>
<organism evidence="1 2">
    <name type="scientific">Wolfiporia cocos (strain MD-104)</name>
    <name type="common">Brown rot fungus</name>
    <dbReference type="NCBI Taxonomy" id="742152"/>
    <lineage>
        <taxon>Eukaryota</taxon>
        <taxon>Fungi</taxon>
        <taxon>Dikarya</taxon>
        <taxon>Basidiomycota</taxon>
        <taxon>Agaricomycotina</taxon>
        <taxon>Agaricomycetes</taxon>
        <taxon>Polyporales</taxon>
        <taxon>Phaeolaceae</taxon>
        <taxon>Wolfiporia</taxon>
    </lineage>
</organism>
<sequence>MVNVTEHAGFWDVPLIGPLDVPHPPDSQEGTCSRTITYMLDGQVGLATDLALMAQVAGIARERNASFFIDDTRWNRGRWTDHFQDVINLQPGPQPGCKRPSPQELVACPRTARHWVVSSQTAAFHLTDQYIQTLAHSSAHALSRRKAMFDSAQESFKTVIQPNLHSQQLIRAARAEIMSILSLADKDQRTVDQKHEPYISVHILEGNHKHVQSSVDHPPDTIIKKYAKAARETWKRLYPHSPLPVTFASAGPDPAHFPSPPITYVASDSPEALRRFIAAFPSSTAIFSLDLSTNPGLRALAPQHAYDEEMFAKEDREQRVRLTRGTIVDLALASGLWAEEGEVMPGATICTRSSNMCEVAALGFDWNRAFGYHEDNDNLASSQEKRRWVDLEDTGYGAIPQWLGFVLPHHDDL</sequence>
<gene>
    <name evidence="1" type="ORF">WOLCODRAFT_95105</name>
</gene>
<dbReference type="EMBL" id="KB467831">
    <property type="protein sequence ID" value="PCH34248.1"/>
    <property type="molecule type" value="Genomic_DNA"/>
</dbReference>
<keyword evidence="2" id="KW-1185">Reference proteome</keyword>
<dbReference type="OMA" id="IDDTYWN"/>
<dbReference type="Proteomes" id="UP000218811">
    <property type="component" value="Unassembled WGS sequence"/>
</dbReference>
<evidence type="ECO:0000313" key="2">
    <source>
        <dbReference type="Proteomes" id="UP000218811"/>
    </source>
</evidence>
<accession>A0A2H3J9B1</accession>
<reference evidence="1 2" key="1">
    <citation type="journal article" date="2012" name="Science">
        <title>The Paleozoic origin of enzymatic lignin decomposition reconstructed from 31 fungal genomes.</title>
        <authorList>
            <person name="Floudas D."/>
            <person name="Binder M."/>
            <person name="Riley R."/>
            <person name="Barry K."/>
            <person name="Blanchette R.A."/>
            <person name="Henrissat B."/>
            <person name="Martinez A.T."/>
            <person name="Otillar R."/>
            <person name="Spatafora J.W."/>
            <person name="Yadav J.S."/>
            <person name="Aerts A."/>
            <person name="Benoit I."/>
            <person name="Boyd A."/>
            <person name="Carlson A."/>
            <person name="Copeland A."/>
            <person name="Coutinho P.M."/>
            <person name="de Vries R.P."/>
            <person name="Ferreira P."/>
            <person name="Findley K."/>
            <person name="Foster B."/>
            <person name="Gaskell J."/>
            <person name="Glotzer D."/>
            <person name="Gorecki P."/>
            <person name="Heitman J."/>
            <person name="Hesse C."/>
            <person name="Hori C."/>
            <person name="Igarashi K."/>
            <person name="Jurgens J.A."/>
            <person name="Kallen N."/>
            <person name="Kersten P."/>
            <person name="Kohler A."/>
            <person name="Kuees U."/>
            <person name="Kumar T.K.A."/>
            <person name="Kuo A."/>
            <person name="LaButti K."/>
            <person name="Larrondo L.F."/>
            <person name="Lindquist E."/>
            <person name="Ling A."/>
            <person name="Lombard V."/>
            <person name="Lucas S."/>
            <person name="Lundell T."/>
            <person name="Martin R."/>
            <person name="McLaughlin D.J."/>
            <person name="Morgenstern I."/>
            <person name="Morin E."/>
            <person name="Murat C."/>
            <person name="Nagy L.G."/>
            <person name="Nolan M."/>
            <person name="Ohm R.A."/>
            <person name="Patyshakuliyeva A."/>
            <person name="Rokas A."/>
            <person name="Ruiz-Duenas F.J."/>
            <person name="Sabat G."/>
            <person name="Salamov A."/>
            <person name="Samejima M."/>
            <person name="Schmutz J."/>
            <person name="Slot J.C."/>
            <person name="St John F."/>
            <person name="Stenlid J."/>
            <person name="Sun H."/>
            <person name="Sun S."/>
            <person name="Syed K."/>
            <person name="Tsang A."/>
            <person name="Wiebenga A."/>
            <person name="Young D."/>
            <person name="Pisabarro A."/>
            <person name="Eastwood D.C."/>
            <person name="Martin F."/>
            <person name="Cullen D."/>
            <person name="Grigoriev I.V."/>
            <person name="Hibbett D.S."/>
        </authorList>
    </citation>
    <scope>NUCLEOTIDE SEQUENCE [LARGE SCALE GENOMIC DNA]</scope>
    <source>
        <strain evidence="1 2">MD-104</strain>
    </source>
</reference>
<dbReference type="OrthoDB" id="2392789at2759"/>
<protein>
    <submittedName>
        <fullName evidence="1">Uncharacterized protein</fullName>
    </submittedName>
</protein>
<evidence type="ECO:0000313" key="1">
    <source>
        <dbReference type="EMBL" id="PCH34248.1"/>
    </source>
</evidence>
<dbReference type="AlphaFoldDB" id="A0A2H3J9B1"/>
<proteinExistence type="predicted"/>